<feature type="chain" id="PRO_5045386809" evidence="1">
    <location>
        <begin position="36"/>
        <end position="474"/>
    </location>
</feature>
<gene>
    <name evidence="3" type="ORF">MAR_008067</name>
</gene>
<dbReference type="InterPro" id="IPR038648">
    <property type="entry name" value="PHR_sf"/>
</dbReference>
<dbReference type="InterPro" id="IPR011705">
    <property type="entry name" value="BACK"/>
</dbReference>
<dbReference type="Pfam" id="PF08005">
    <property type="entry name" value="PHR"/>
    <property type="match status" value="1"/>
</dbReference>
<proteinExistence type="predicted"/>
<keyword evidence="4" id="KW-1185">Reference proteome</keyword>
<evidence type="ECO:0000313" key="4">
    <source>
        <dbReference type="Proteomes" id="UP001164746"/>
    </source>
</evidence>
<dbReference type="InterPro" id="IPR011333">
    <property type="entry name" value="SKP1/BTB/POZ_sf"/>
</dbReference>
<name>A0ABY7DWU1_MYAAR</name>
<evidence type="ECO:0000313" key="3">
    <source>
        <dbReference type="EMBL" id="WAR01509.1"/>
    </source>
</evidence>
<reference evidence="3" key="1">
    <citation type="submission" date="2022-11" db="EMBL/GenBank/DDBJ databases">
        <title>Centuries of genome instability and evolution in soft-shell clam transmissible cancer (bioRxiv).</title>
        <authorList>
            <person name="Hart S.F.M."/>
            <person name="Yonemitsu M.A."/>
            <person name="Giersch R.M."/>
            <person name="Beal B.F."/>
            <person name="Arriagada G."/>
            <person name="Davis B.W."/>
            <person name="Ostrander E.A."/>
            <person name="Goff S.P."/>
            <person name="Metzger M.J."/>
        </authorList>
    </citation>
    <scope>NUCLEOTIDE SEQUENCE</scope>
    <source>
        <strain evidence="3">MELC-2E11</strain>
        <tissue evidence="3">Siphon/mantle</tissue>
    </source>
</reference>
<protein>
    <submittedName>
        <fullName evidence="3">BTBD6-like protein</fullName>
    </submittedName>
</protein>
<feature type="signal peptide" evidence="1">
    <location>
        <begin position="1"/>
        <end position="35"/>
    </location>
</feature>
<dbReference type="Gene3D" id="2.60.120.820">
    <property type="entry name" value="PHR domain"/>
    <property type="match status" value="1"/>
</dbReference>
<evidence type="ECO:0000256" key="1">
    <source>
        <dbReference type="SAM" id="SignalP"/>
    </source>
</evidence>
<evidence type="ECO:0000259" key="2">
    <source>
        <dbReference type="SMART" id="SM00875"/>
    </source>
</evidence>
<organism evidence="3 4">
    <name type="scientific">Mya arenaria</name>
    <name type="common">Soft-shell clam</name>
    <dbReference type="NCBI Taxonomy" id="6604"/>
    <lineage>
        <taxon>Eukaryota</taxon>
        <taxon>Metazoa</taxon>
        <taxon>Spiralia</taxon>
        <taxon>Lophotrochozoa</taxon>
        <taxon>Mollusca</taxon>
        <taxon>Bivalvia</taxon>
        <taxon>Autobranchia</taxon>
        <taxon>Heteroconchia</taxon>
        <taxon>Euheterodonta</taxon>
        <taxon>Imparidentia</taxon>
        <taxon>Neoheterodontei</taxon>
        <taxon>Myida</taxon>
        <taxon>Myoidea</taxon>
        <taxon>Myidae</taxon>
        <taxon>Mya</taxon>
    </lineage>
</organism>
<keyword evidence="1" id="KW-0732">Signal</keyword>
<dbReference type="PANTHER" id="PTHR45774">
    <property type="entry name" value="BTB/POZ DOMAIN-CONTAINING"/>
    <property type="match status" value="1"/>
</dbReference>
<dbReference type="SMART" id="SM00875">
    <property type="entry name" value="BACK"/>
    <property type="match status" value="1"/>
</dbReference>
<feature type="domain" description="BACK" evidence="2">
    <location>
        <begin position="137"/>
        <end position="246"/>
    </location>
</feature>
<dbReference type="Proteomes" id="UP001164746">
    <property type="component" value="Chromosome 4"/>
</dbReference>
<dbReference type="PANTHER" id="PTHR45774:SF9">
    <property type="entry name" value="LUTE, ISOFORM D"/>
    <property type="match status" value="1"/>
</dbReference>
<dbReference type="Gene3D" id="1.25.40.420">
    <property type="match status" value="1"/>
</dbReference>
<accession>A0ABY7DWU1</accession>
<dbReference type="Gene3D" id="3.30.710.10">
    <property type="entry name" value="Potassium Channel Kv1.1, Chain A"/>
    <property type="match status" value="1"/>
</dbReference>
<dbReference type="EMBL" id="CP111015">
    <property type="protein sequence ID" value="WAR01509.1"/>
    <property type="molecule type" value="Genomic_DNA"/>
</dbReference>
<sequence>MSVFAEGNSNISPGIWPHSGHVVFVLLADLLNAVADEVLDVVLLSAVKQWQHSISSQIDLVTIHVPAEKPCINELREAMIICKKSKIYDKYLYTGELKIEGISVDKVLSLAERYGARELIKQLVAIQLETMDAEMFCPFVRKNENHMTELIKHKCLEYVFNQPFKVFQSGTFSILPRSFLKEILEHEMLVIDEEVLCTAVLLWVSKECETAHMEVNGKNQRKVLGDMIYLIRFPLLSQDYFTENISEKGLLTEHEEVQLLKYFLKAKNAIQSLKFETKKRTAPKVPFKFSPHLENGPTVGGLHTTGSRPILATSETEKQGYVSRFTERGIGWGYRSNRKDAIAFTVSGDIILKYIDIYGTCKDNGTLDVTVALMDTKKQVSETDMKVPCQLTNASGLYEVGIENDTGSYGVHLKAGTEYHLILTINGGNTFYGKNGKAKVFADGIEFNFMTSQYSTNNTNTNIGQIAALKFTIV</sequence>
<dbReference type="InterPro" id="IPR012983">
    <property type="entry name" value="PHR"/>
</dbReference>
<dbReference type="Pfam" id="PF07707">
    <property type="entry name" value="BACK"/>
    <property type="match status" value="1"/>
</dbReference>